<dbReference type="InterPro" id="IPR048484">
    <property type="entry name" value="LOC400499-like"/>
</dbReference>
<dbReference type="PANTHER" id="PTHR37860">
    <property type="entry name" value="AGAP008810-PA"/>
    <property type="match status" value="1"/>
</dbReference>
<name>A0ABQ7TRD3_PHRPL</name>
<comment type="caution">
    <text evidence="1">The sequence shown here is derived from an EMBL/GenBank/DDBJ whole genome shotgun (WGS) entry which is preliminary data.</text>
</comment>
<gene>
    <name evidence="1" type="ORF">JD844_019775</name>
</gene>
<evidence type="ECO:0000313" key="1">
    <source>
        <dbReference type="EMBL" id="KAH0631881.1"/>
    </source>
</evidence>
<evidence type="ECO:0008006" key="3">
    <source>
        <dbReference type="Google" id="ProtNLM"/>
    </source>
</evidence>
<dbReference type="Pfam" id="PF21013">
    <property type="entry name" value="LOC400499"/>
    <property type="match status" value="1"/>
</dbReference>
<proteinExistence type="predicted"/>
<protein>
    <recommendedName>
        <fullName evidence="3">VWFD domain-containing protein</fullName>
    </recommendedName>
</protein>
<keyword evidence="2" id="KW-1185">Reference proteome</keyword>
<dbReference type="PANTHER" id="PTHR37860:SF2">
    <property type="entry name" value="VITELLOGENIN DOMAIN-CONTAINING PROTEIN"/>
    <property type="match status" value="1"/>
</dbReference>
<accession>A0ABQ7TRD3</accession>
<sequence length="1350" mass="153881">MEIGRVSGRKRRDLEWMIRERRTGWEEVAETEGRVPTDRQASTVNHFKQGFLHSQSEVVSMWHQLLKNEILFENNEKTKILHFNIKLAKQEFHMTATYLHLDVPRKTNVSAWILWADHKNLPLVLQFEAEIEEVKKEKLLYQKRGIVLFRHPFKLPIPQSFLIQETFTVNKKEKHYFLETKVLINELYESVQTLTFGYQVENPYVCAGLVLPYNIKILPQNVEVCARIRNLNHVQFPWSISMNGELFSEKSKMADFSQGLIINATVNQLDTSQFSIWLNGSNTGFGFYSQLLHLNHSKFLPCFQVHATTNQYGVNSLNGSFYLHSSGKDLVLLEADFNNEISKTTRAIRVSTVLRQAILTQFRDLWLHFMGKLSPSRFMLSSEIKLNQNTFHLSALGSKEQKAGLALTLHGSIQHNLHNLKSIIPQDLSMGGSLKWKKNIHEGTNFSKKLSVGMTTYVGEKKFSIELENGGIDSTARSSLFLHHNKPAQILLNGSVLSSNCAADRMEEVASNYTFAQLHIHTACSPPEHIVQINFRHFWPYLRSLGLAEENQIKVTTVKKDGYRGLLEVSFGECMLTSNAELTTDDGKTELPPNLAARGSFLKNIDKFTLTAYLQCDDKTADMKVKMSSIDKHTLQGTLNHSFPDLHDLGLPPENLILLSMTNGSALKAHLLLHMGNCKLQAQGEVQPHNRTNWVLEVETNCKALQTMMSFQSNAFQERWMQSMSAQALIMYALDSVDVDQEHETFCLSLHNGTVSYPNAINLSFSLKKLENKTQTAFQIQHNNRSLNGTIDVFTGFEIYGPFELRTEVKHSFSHLKHLGLPSSLTLILFEAISENKTEASIKLTGDPNLNLWFIFTIKNKCQSSEYTLSEYTEYHFLLQALHHAPSFHKANVEICHPFSIYFPHHSALNMYVEHSMRSHRDDIIIGWDTREQMQLAWNDGEPGHMKFTFGDKSKAHITLWDVCVTGSSGRLQNILGVMNFQACGFLKQTATLFNQHTDLKWDGKKIMQNLTYEKSKPLHLDKMQIEAILENVLLTSCSSQHLLGKLEMDYSAQLNHYMSLQACGLPSLRASEAIWLHMVGSVTSSDDESKVLVEGEIDSKKNVKIAASKGKGCLHYYIGHLKGNSEDGLELTACTDSQQYAALNTYLILNGERYEELGHLSMEASNHSLNLKAYGCQNPIDKAESKLNEILSDLQHRLVAKIKNVEEQLWNFRKQVQHIEFLYDAIGWPLKAYQEVTGILQTTMRGVIQMWKQSGIKEVIQVDLPLYLGKLQDLVQQMQMELQKPLTTLKDAYYDVTLKPLDEVWQQKTEEHLKKLQAFVPTVVKDVWLMKPIQVSLRMLKTGLDVVGI</sequence>
<dbReference type="Proteomes" id="UP000826234">
    <property type="component" value="Unassembled WGS sequence"/>
</dbReference>
<reference evidence="1 2" key="1">
    <citation type="journal article" date="2022" name="Gigascience">
        <title>A chromosome-level genome assembly and annotation of the desert horned lizard, Phrynosoma platyrhinos, provides insight into chromosomal rearrangements among reptiles.</title>
        <authorList>
            <person name="Koochekian N."/>
            <person name="Ascanio A."/>
            <person name="Farleigh K."/>
            <person name="Card D.C."/>
            <person name="Schield D.R."/>
            <person name="Castoe T.A."/>
            <person name="Jezkova T."/>
        </authorList>
    </citation>
    <scope>NUCLEOTIDE SEQUENCE [LARGE SCALE GENOMIC DNA]</scope>
    <source>
        <strain evidence="1">NK-2021</strain>
    </source>
</reference>
<dbReference type="EMBL" id="JAIPUX010000026">
    <property type="protein sequence ID" value="KAH0631881.1"/>
    <property type="molecule type" value="Genomic_DNA"/>
</dbReference>
<evidence type="ECO:0000313" key="2">
    <source>
        <dbReference type="Proteomes" id="UP000826234"/>
    </source>
</evidence>
<organism evidence="1 2">
    <name type="scientific">Phrynosoma platyrhinos</name>
    <name type="common">Desert horned lizard</name>
    <dbReference type="NCBI Taxonomy" id="52577"/>
    <lineage>
        <taxon>Eukaryota</taxon>
        <taxon>Metazoa</taxon>
        <taxon>Chordata</taxon>
        <taxon>Craniata</taxon>
        <taxon>Vertebrata</taxon>
        <taxon>Euteleostomi</taxon>
        <taxon>Lepidosauria</taxon>
        <taxon>Squamata</taxon>
        <taxon>Bifurcata</taxon>
        <taxon>Unidentata</taxon>
        <taxon>Episquamata</taxon>
        <taxon>Toxicofera</taxon>
        <taxon>Iguania</taxon>
        <taxon>Phrynosomatidae</taxon>
        <taxon>Phrynosomatinae</taxon>
        <taxon>Phrynosoma</taxon>
    </lineage>
</organism>